<protein>
    <submittedName>
        <fullName evidence="2">DNA glycosylase</fullName>
    </submittedName>
</protein>
<keyword evidence="3" id="KW-1185">Reference proteome</keyword>
<evidence type="ECO:0000259" key="1">
    <source>
        <dbReference type="SMART" id="SM00478"/>
    </source>
</evidence>
<dbReference type="PANTHER" id="PTHR47203:SF1">
    <property type="entry name" value="HYPOTHETICAL BASE EXCISION DNA REPAIR PROTEIN (EUROFUNG)"/>
    <property type="match status" value="1"/>
</dbReference>
<dbReference type="InterPro" id="IPR011257">
    <property type="entry name" value="DNA_glycosylase"/>
</dbReference>
<organism evidence="2 3">
    <name type="scientific">Teratosphaeria nubilosa</name>
    <dbReference type="NCBI Taxonomy" id="161662"/>
    <lineage>
        <taxon>Eukaryota</taxon>
        <taxon>Fungi</taxon>
        <taxon>Dikarya</taxon>
        <taxon>Ascomycota</taxon>
        <taxon>Pezizomycotina</taxon>
        <taxon>Dothideomycetes</taxon>
        <taxon>Dothideomycetidae</taxon>
        <taxon>Mycosphaerellales</taxon>
        <taxon>Teratosphaeriaceae</taxon>
        <taxon>Teratosphaeria</taxon>
    </lineage>
</organism>
<evidence type="ECO:0000313" key="2">
    <source>
        <dbReference type="EMBL" id="KAF2773376.1"/>
    </source>
</evidence>
<feature type="domain" description="HhH-GPD" evidence="1">
    <location>
        <begin position="66"/>
        <end position="263"/>
    </location>
</feature>
<dbReference type="InterPro" id="IPR003265">
    <property type="entry name" value="HhH-GPD_domain"/>
</dbReference>
<dbReference type="CDD" id="cd00056">
    <property type="entry name" value="ENDO3c"/>
    <property type="match status" value="1"/>
</dbReference>
<dbReference type="AlphaFoldDB" id="A0A6G1LKI6"/>
<dbReference type="Proteomes" id="UP000799436">
    <property type="component" value="Unassembled WGS sequence"/>
</dbReference>
<dbReference type="Gene3D" id="1.10.340.30">
    <property type="entry name" value="Hypothetical protein, domain 2"/>
    <property type="match status" value="1"/>
</dbReference>
<dbReference type="Pfam" id="PF00730">
    <property type="entry name" value="HhH-GPD"/>
    <property type="match status" value="1"/>
</dbReference>
<accession>A0A6G1LKI6</accession>
<sequence>GYGLRPGVSPYPDYSQPSHDQAYKVVRLLEQHHGVEEVMPPRMADLDRTGCGDVPNILDALLRTYISTQCNVDASNAALQSLRRVYGVRNGSPDWYAVLQGSPEQLRDALKSCGMQMMKARNILRTLRMVWDDEQERQTTPEADGDLSKGDRDHEKQYDNVMIGFLDYIHSVDDSYEAMEKMLQFPGMGIKVTACVALFSMGRPVFAVDTHVDRLCKYLGWVPDEKTAKPKLTAERVFAHCDVRLPGDTKYKLHQLFWKHGRECFRCKEKTTPASTEWSMVKCPIEHLVDR</sequence>
<dbReference type="GO" id="GO:0006285">
    <property type="term" value="P:base-excision repair, AP site formation"/>
    <property type="evidence" value="ECO:0007669"/>
    <property type="project" value="UniProtKB-ARBA"/>
</dbReference>
<dbReference type="SUPFAM" id="SSF48150">
    <property type="entry name" value="DNA-glycosylase"/>
    <property type="match status" value="1"/>
</dbReference>
<feature type="non-terminal residue" evidence="2">
    <location>
        <position position="1"/>
    </location>
</feature>
<dbReference type="SMART" id="SM00478">
    <property type="entry name" value="ENDO3c"/>
    <property type="match status" value="1"/>
</dbReference>
<dbReference type="EMBL" id="ML995811">
    <property type="protein sequence ID" value="KAF2773376.1"/>
    <property type="molecule type" value="Genomic_DNA"/>
</dbReference>
<evidence type="ECO:0000313" key="3">
    <source>
        <dbReference type="Proteomes" id="UP000799436"/>
    </source>
</evidence>
<feature type="non-terminal residue" evidence="2">
    <location>
        <position position="291"/>
    </location>
</feature>
<dbReference type="PANTHER" id="PTHR47203">
    <property type="match status" value="1"/>
</dbReference>
<gene>
    <name evidence="2" type="ORF">EJ03DRAFT_258511</name>
</gene>
<dbReference type="OrthoDB" id="5607at2759"/>
<name>A0A6G1LKI6_9PEZI</name>
<proteinExistence type="predicted"/>
<reference evidence="2" key="1">
    <citation type="journal article" date="2020" name="Stud. Mycol.">
        <title>101 Dothideomycetes genomes: a test case for predicting lifestyles and emergence of pathogens.</title>
        <authorList>
            <person name="Haridas S."/>
            <person name="Albert R."/>
            <person name="Binder M."/>
            <person name="Bloem J."/>
            <person name="Labutti K."/>
            <person name="Salamov A."/>
            <person name="Andreopoulos B."/>
            <person name="Baker S."/>
            <person name="Barry K."/>
            <person name="Bills G."/>
            <person name="Bluhm B."/>
            <person name="Cannon C."/>
            <person name="Castanera R."/>
            <person name="Culley D."/>
            <person name="Daum C."/>
            <person name="Ezra D."/>
            <person name="Gonzalez J."/>
            <person name="Henrissat B."/>
            <person name="Kuo A."/>
            <person name="Liang C."/>
            <person name="Lipzen A."/>
            <person name="Lutzoni F."/>
            <person name="Magnuson J."/>
            <person name="Mondo S."/>
            <person name="Nolan M."/>
            <person name="Ohm R."/>
            <person name="Pangilinan J."/>
            <person name="Park H.-J."/>
            <person name="Ramirez L."/>
            <person name="Alfaro M."/>
            <person name="Sun H."/>
            <person name="Tritt A."/>
            <person name="Yoshinaga Y."/>
            <person name="Zwiers L.-H."/>
            <person name="Turgeon B."/>
            <person name="Goodwin S."/>
            <person name="Spatafora J."/>
            <person name="Crous P."/>
            <person name="Grigoriev I."/>
        </authorList>
    </citation>
    <scope>NUCLEOTIDE SEQUENCE</scope>
    <source>
        <strain evidence="2">CBS 116005</strain>
    </source>
</reference>
<dbReference type="GO" id="GO:0003824">
    <property type="term" value="F:catalytic activity"/>
    <property type="evidence" value="ECO:0007669"/>
    <property type="project" value="InterPro"/>
</dbReference>